<gene>
    <name evidence="1" type="ORF">L2E82_11116</name>
</gene>
<name>A0ACB9GDJ8_CICIN</name>
<keyword evidence="2" id="KW-1185">Reference proteome</keyword>
<reference evidence="2" key="1">
    <citation type="journal article" date="2022" name="Mol. Ecol. Resour.">
        <title>The genomes of chicory, endive, great burdock and yacon provide insights into Asteraceae palaeo-polyploidization history and plant inulin production.</title>
        <authorList>
            <person name="Fan W."/>
            <person name="Wang S."/>
            <person name="Wang H."/>
            <person name="Wang A."/>
            <person name="Jiang F."/>
            <person name="Liu H."/>
            <person name="Zhao H."/>
            <person name="Xu D."/>
            <person name="Zhang Y."/>
        </authorList>
    </citation>
    <scope>NUCLEOTIDE SEQUENCE [LARGE SCALE GENOMIC DNA]</scope>
    <source>
        <strain evidence="2">cv. Punajuju</strain>
    </source>
</reference>
<dbReference type="Proteomes" id="UP001055811">
    <property type="component" value="Linkage Group LG02"/>
</dbReference>
<evidence type="ECO:0000313" key="2">
    <source>
        <dbReference type="Proteomes" id="UP001055811"/>
    </source>
</evidence>
<dbReference type="EMBL" id="CM042010">
    <property type="protein sequence ID" value="KAI3781115.1"/>
    <property type="molecule type" value="Genomic_DNA"/>
</dbReference>
<accession>A0ACB9GDJ8</accession>
<protein>
    <submittedName>
        <fullName evidence="1">Uncharacterized protein</fullName>
    </submittedName>
</protein>
<comment type="caution">
    <text evidence="1">The sequence shown here is derived from an EMBL/GenBank/DDBJ whole genome shotgun (WGS) entry which is preliminary data.</text>
</comment>
<evidence type="ECO:0000313" key="1">
    <source>
        <dbReference type="EMBL" id="KAI3781115.1"/>
    </source>
</evidence>
<reference evidence="1 2" key="2">
    <citation type="journal article" date="2022" name="Mol. Ecol. Resour.">
        <title>The genomes of chicory, endive, great burdock and yacon provide insights into Asteraceae paleo-polyploidization history and plant inulin production.</title>
        <authorList>
            <person name="Fan W."/>
            <person name="Wang S."/>
            <person name="Wang H."/>
            <person name="Wang A."/>
            <person name="Jiang F."/>
            <person name="Liu H."/>
            <person name="Zhao H."/>
            <person name="Xu D."/>
            <person name="Zhang Y."/>
        </authorList>
    </citation>
    <scope>NUCLEOTIDE SEQUENCE [LARGE SCALE GENOMIC DNA]</scope>
    <source>
        <strain evidence="2">cv. Punajuju</strain>
        <tissue evidence="1">Leaves</tissue>
    </source>
</reference>
<organism evidence="1 2">
    <name type="scientific">Cichorium intybus</name>
    <name type="common">Chicory</name>
    <dbReference type="NCBI Taxonomy" id="13427"/>
    <lineage>
        <taxon>Eukaryota</taxon>
        <taxon>Viridiplantae</taxon>
        <taxon>Streptophyta</taxon>
        <taxon>Embryophyta</taxon>
        <taxon>Tracheophyta</taxon>
        <taxon>Spermatophyta</taxon>
        <taxon>Magnoliopsida</taxon>
        <taxon>eudicotyledons</taxon>
        <taxon>Gunneridae</taxon>
        <taxon>Pentapetalae</taxon>
        <taxon>asterids</taxon>
        <taxon>campanulids</taxon>
        <taxon>Asterales</taxon>
        <taxon>Asteraceae</taxon>
        <taxon>Cichorioideae</taxon>
        <taxon>Cichorieae</taxon>
        <taxon>Cichoriinae</taxon>
        <taxon>Cichorium</taxon>
    </lineage>
</organism>
<proteinExistence type="predicted"/>
<sequence>MKNMIYGDDHQILAHFWCCWLPRNNEGIRIQVQRGPFCLFPEKEATNQVSRVFFSVATVVDLSNPSKITLKFQFQV</sequence>